<dbReference type="AlphaFoldDB" id="A0A3N4NBE3"/>
<dbReference type="EMBL" id="RPFL01000007">
    <property type="protein sequence ID" value="RPD89410.1"/>
    <property type="molecule type" value="Genomic_DNA"/>
</dbReference>
<dbReference type="RefSeq" id="WP_123804563.1">
    <property type="nucleotide sequence ID" value="NZ_RPFL01000007.1"/>
</dbReference>
<accession>A0A3N4NBE3</accession>
<sequence length="139" mass="15704">MALKLNKKIQHEARWVDFMLDGEKVARFLVNPIDDSRYQVAVERMRNRAFLDGFSVDNIAEDAPTWFRNDAEATARYLIADWEGLEDSDGLAIAYTPEKAVDVLLNTDVGAVIWAFVKDEAEKIQSDAEAEKAEAVKKP</sequence>
<organism evidence="1 2">
    <name type="scientific">Neisseria weixii</name>
    <dbReference type="NCBI Taxonomy" id="1853276"/>
    <lineage>
        <taxon>Bacteria</taxon>
        <taxon>Pseudomonadati</taxon>
        <taxon>Pseudomonadota</taxon>
        <taxon>Betaproteobacteria</taxon>
        <taxon>Neisseriales</taxon>
        <taxon>Neisseriaceae</taxon>
        <taxon>Neisseria</taxon>
    </lineage>
</organism>
<proteinExistence type="predicted"/>
<reference evidence="1 2" key="1">
    <citation type="submission" date="2018-11" db="EMBL/GenBank/DDBJ databases">
        <title>Neisseria weixii sp. nov. isolated from the rectal contents of plateau pika (Ochotona cruzoniae).</title>
        <authorList>
            <person name="Zhang G."/>
        </authorList>
    </citation>
    <scope>NUCLEOTIDE SEQUENCE [LARGE SCALE GENOMIC DNA]</scope>
    <source>
        <strain evidence="1 2">10009</strain>
    </source>
</reference>
<evidence type="ECO:0000313" key="1">
    <source>
        <dbReference type="EMBL" id="RPD89410.1"/>
    </source>
</evidence>
<comment type="caution">
    <text evidence="1">The sequence shown here is derived from an EMBL/GenBank/DDBJ whole genome shotgun (WGS) entry which is preliminary data.</text>
</comment>
<protein>
    <recommendedName>
        <fullName evidence="3">Phage tail protein</fullName>
    </recommendedName>
</protein>
<dbReference type="Proteomes" id="UP000272412">
    <property type="component" value="Unassembled WGS sequence"/>
</dbReference>
<evidence type="ECO:0000313" key="2">
    <source>
        <dbReference type="Proteomes" id="UP000272412"/>
    </source>
</evidence>
<gene>
    <name evidence="1" type="ORF">EGK74_04105</name>
</gene>
<name>A0A3N4NBE3_9NEIS</name>
<keyword evidence="2" id="KW-1185">Reference proteome</keyword>
<evidence type="ECO:0008006" key="3">
    <source>
        <dbReference type="Google" id="ProtNLM"/>
    </source>
</evidence>
<dbReference type="OrthoDB" id="7585945at2"/>